<accession>A0ABX7BLM6</accession>
<sequence>MEHFRLRKYRSAEVWRRVRIAYEEGEPGPAVARRFDVGLANLRKKASREGWTRAAQALRADPPPQRPGPDRPEPAADPVPPHLALAQARTEAARLLAAGRPAEALTLLKAVEALSRVLEAHPQEAEAEQEPTPEEMAALEAQVRARWEARQAEVRVEADKLARAMLEGTDPGHVHSLYAHRWRAETLGPEVAQADFARASQTSSHPRDWTPDGQLLPPGAHDDRNWNLHRPRAMAAALGRTAED</sequence>
<dbReference type="EMBL" id="CP067977">
    <property type="protein sequence ID" value="QQQ18141.1"/>
    <property type="molecule type" value="Genomic_DNA"/>
</dbReference>
<name>A0ABX7BLM6_9CAUL</name>
<evidence type="ECO:0000313" key="3">
    <source>
        <dbReference type="Proteomes" id="UP000595448"/>
    </source>
</evidence>
<reference evidence="2 3" key="1">
    <citation type="submission" date="2021-01" db="EMBL/GenBank/DDBJ databases">
        <title>Brevundimonas vitis sp. nov., an bacterium isolated from grape (Vitis vinifera).</title>
        <authorList>
            <person name="Jiang L."/>
            <person name="Lee J."/>
        </authorList>
    </citation>
    <scope>NUCLEOTIDE SEQUENCE [LARGE SCALE GENOMIC DNA]</scope>
    <source>
        <strain evidence="2 3">GRTSA-9</strain>
    </source>
</reference>
<organism evidence="2 3">
    <name type="scientific">Brevundimonas vitisensis</name>
    <dbReference type="NCBI Taxonomy" id="2800818"/>
    <lineage>
        <taxon>Bacteria</taxon>
        <taxon>Pseudomonadati</taxon>
        <taxon>Pseudomonadota</taxon>
        <taxon>Alphaproteobacteria</taxon>
        <taxon>Caulobacterales</taxon>
        <taxon>Caulobacteraceae</taxon>
        <taxon>Brevundimonas</taxon>
    </lineage>
</organism>
<dbReference type="Proteomes" id="UP000595448">
    <property type="component" value="Chromosome"/>
</dbReference>
<protein>
    <submittedName>
        <fullName evidence="2">Uncharacterized protein</fullName>
    </submittedName>
</protein>
<gene>
    <name evidence="2" type="ORF">JIP62_12615</name>
</gene>
<proteinExistence type="predicted"/>
<dbReference type="RefSeq" id="WP_201102513.1">
    <property type="nucleotide sequence ID" value="NZ_CP067977.1"/>
</dbReference>
<evidence type="ECO:0000313" key="2">
    <source>
        <dbReference type="EMBL" id="QQQ18141.1"/>
    </source>
</evidence>
<feature type="region of interest" description="Disordered" evidence="1">
    <location>
        <begin position="199"/>
        <end position="228"/>
    </location>
</feature>
<evidence type="ECO:0000256" key="1">
    <source>
        <dbReference type="SAM" id="MobiDB-lite"/>
    </source>
</evidence>
<feature type="region of interest" description="Disordered" evidence="1">
    <location>
        <begin position="46"/>
        <end position="81"/>
    </location>
</feature>
<keyword evidence="3" id="KW-1185">Reference proteome</keyword>